<feature type="transmembrane region" description="Helical" evidence="7">
    <location>
        <begin position="233"/>
        <end position="250"/>
    </location>
</feature>
<dbReference type="STRING" id="282301.A0A267DDS8"/>
<keyword evidence="5 7" id="KW-1133">Transmembrane helix</keyword>
<accession>A0A267DDS8</accession>
<protein>
    <recommendedName>
        <fullName evidence="8">EF-hand domain-containing protein</fullName>
    </recommendedName>
</protein>
<dbReference type="InterPro" id="IPR022764">
    <property type="entry name" value="Peptidase_S54_rhomboid_dom"/>
</dbReference>
<dbReference type="InterPro" id="IPR011992">
    <property type="entry name" value="EF-hand-dom_pair"/>
</dbReference>
<dbReference type="EMBL" id="NIVC01004474">
    <property type="protein sequence ID" value="PAA47375.1"/>
    <property type="molecule type" value="Genomic_DNA"/>
</dbReference>
<evidence type="ECO:0000313" key="11">
    <source>
        <dbReference type="Proteomes" id="UP000215902"/>
    </source>
</evidence>
<name>A0A267DDS8_9PLAT</name>
<dbReference type="GO" id="GO:0005509">
    <property type="term" value="F:calcium ion binding"/>
    <property type="evidence" value="ECO:0007669"/>
    <property type="project" value="InterPro"/>
</dbReference>
<feature type="domain" description="EF-hand" evidence="8">
    <location>
        <begin position="49"/>
        <end position="84"/>
    </location>
</feature>
<evidence type="ECO:0000256" key="1">
    <source>
        <dbReference type="ARBA" id="ARBA00004141"/>
    </source>
</evidence>
<organism evidence="9 11">
    <name type="scientific">Macrostomum lignano</name>
    <dbReference type="NCBI Taxonomy" id="282301"/>
    <lineage>
        <taxon>Eukaryota</taxon>
        <taxon>Metazoa</taxon>
        <taxon>Spiralia</taxon>
        <taxon>Lophotrochozoa</taxon>
        <taxon>Platyhelminthes</taxon>
        <taxon>Rhabditophora</taxon>
        <taxon>Macrostomorpha</taxon>
        <taxon>Macrostomida</taxon>
        <taxon>Macrostomidae</taxon>
        <taxon>Macrostomum</taxon>
    </lineage>
</organism>
<evidence type="ECO:0000256" key="4">
    <source>
        <dbReference type="ARBA" id="ARBA00022837"/>
    </source>
</evidence>
<gene>
    <name evidence="10" type="ORF">BOX15_Mlig016071g3</name>
    <name evidence="9" type="ORF">BOX15_Mlig016071g4</name>
</gene>
<dbReference type="InterPro" id="IPR035952">
    <property type="entry name" value="Rhomboid-like_sf"/>
</dbReference>
<feature type="transmembrane region" description="Helical" evidence="7">
    <location>
        <begin position="206"/>
        <end position="226"/>
    </location>
</feature>
<comment type="caution">
    <text evidence="9">The sequence shown here is derived from an EMBL/GenBank/DDBJ whole genome shotgun (WGS) entry which is preliminary data.</text>
</comment>
<evidence type="ECO:0000313" key="9">
    <source>
        <dbReference type="EMBL" id="PAA47375.1"/>
    </source>
</evidence>
<dbReference type="SUPFAM" id="SSF47473">
    <property type="entry name" value="EF-hand"/>
    <property type="match status" value="1"/>
</dbReference>
<evidence type="ECO:0000256" key="2">
    <source>
        <dbReference type="ARBA" id="ARBA00009045"/>
    </source>
</evidence>
<evidence type="ECO:0000256" key="3">
    <source>
        <dbReference type="ARBA" id="ARBA00022692"/>
    </source>
</evidence>
<keyword evidence="6 7" id="KW-0472">Membrane</keyword>
<dbReference type="InterPro" id="IPR002048">
    <property type="entry name" value="EF_hand_dom"/>
</dbReference>
<dbReference type="Proteomes" id="UP000215902">
    <property type="component" value="Unassembled WGS sequence"/>
</dbReference>
<comment type="subcellular location">
    <subcellularLocation>
        <location evidence="1">Membrane</location>
        <topology evidence="1">Multi-pass membrane protein</topology>
    </subcellularLocation>
</comment>
<dbReference type="GO" id="GO:0004252">
    <property type="term" value="F:serine-type endopeptidase activity"/>
    <property type="evidence" value="ECO:0007669"/>
    <property type="project" value="InterPro"/>
</dbReference>
<keyword evidence="11" id="KW-1185">Reference proteome</keyword>
<feature type="transmembrane region" description="Helical" evidence="7">
    <location>
        <begin position="290"/>
        <end position="309"/>
    </location>
</feature>
<reference evidence="9 11" key="1">
    <citation type="submission" date="2017-06" db="EMBL/GenBank/DDBJ databases">
        <title>A platform for efficient transgenesis in Macrostomum lignano, a flatworm model organism for stem cell research.</title>
        <authorList>
            <person name="Berezikov E."/>
        </authorList>
    </citation>
    <scope>NUCLEOTIDE SEQUENCE [LARGE SCALE GENOMIC DNA]</scope>
    <source>
        <strain evidence="9">DV1</strain>
        <tissue evidence="9">Whole organism</tissue>
    </source>
</reference>
<dbReference type="PROSITE" id="PS00018">
    <property type="entry name" value="EF_HAND_1"/>
    <property type="match status" value="1"/>
</dbReference>
<dbReference type="OrthoDB" id="418595at2759"/>
<evidence type="ECO:0000256" key="7">
    <source>
        <dbReference type="SAM" id="Phobius"/>
    </source>
</evidence>
<dbReference type="GO" id="GO:0016020">
    <property type="term" value="C:membrane"/>
    <property type="evidence" value="ECO:0007669"/>
    <property type="project" value="UniProtKB-SubCell"/>
</dbReference>
<dbReference type="PANTHER" id="PTHR45840">
    <property type="entry name" value="RHOMBOID-RELATED PROTEIN"/>
    <property type="match status" value="1"/>
</dbReference>
<sequence length="411" mass="46379">MASRREREMRKEIDETFRPLFEKYEADPGNSEGVPLQQLSQQLQQSSTLPRMRINAMLRTADADRNNRITYEEFVVEMTRTDDATRQRMGVGRRMFNRAVMSAVPGLRPRVVVTADAPDFMTWTDEGDLESFVDAYDCKPPPIFIPLVTLVEIGVFLYYALHPDYKDMYPVTASSGCPMDSPLIYHPHRRWEAWRFVSYMLLHNGYIHLIFNCFFQLVLGTLLELVHKFWRVGLVYLLGVIAGSLASSCFDSRTYLAGASGGCYALIGAHFANVMMNWEEMQFDWLKSPISFIGSGVVRLSILLLLAGGDTGLAVYSRYTSAPASRTSFAAHGGGFLAGLLIGVPLLRNLDVKNWEKVLYWIFLILFLLLMAGAVLFNVFCGNKGVDMCYAMPKPTEPPTDGSVYLVNRNF</sequence>
<dbReference type="PANTHER" id="PTHR45840:SF2">
    <property type="entry name" value="PROTEIN RHOMBOID-RELATED"/>
    <property type="match status" value="1"/>
</dbReference>
<evidence type="ECO:0000259" key="8">
    <source>
        <dbReference type="PROSITE" id="PS50222"/>
    </source>
</evidence>
<dbReference type="Gene3D" id="1.20.1540.10">
    <property type="entry name" value="Rhomboid-like"/>
    <property type="match status" value="1"/>
</dbReference>
<dbReference type="EMBL" id="NIVC01001718">
    <property type="protein sequence ID" value="PAA64760.1"/>
    <property type="molecule type" value="Genomic_DNA"/>
</dbReference>
<feature type="transmembrane region" description="Helical" evidence="7">
    <location>
        <begin position="359"/>
        <end position="380"/>
    </location>
</feature>
<dbReference type="PROSITE" id="PS50222">
    <property type="entry name" value="EF_HAND_2"/>
    <property type="match status" value="1"/>
</dbReference>
<dbReference type="InterPro" id="IPR051739">
    <property type="entry name" value="Rhomboid_IM_Serine_Proteases"/>
</dbReference>
<evidence type="ECO:0000313" key="10">
    <source>
        <dbReference type="EMBL" id="PAA64760.1"/>
    </source>
</evidence>
<feature type="transmembrane region" description="Helical" evidence="7">
    <location>
        <begin position="329"/>
        <end position="347"/>
    </location>
</feature>
<proteinExistence type="inferred from homology"/>
<dbReference type="AlphaFoldDB" id="A0A267DDS8"/>
<evidence type="ECO:0000256" key="5">
    <source>
        <dbReference type="ARBA" id="ARBA00022989"/>
    </source>
</evidence>
<feature type="transmembrane region" description="Helical" evidence="7">
    <location>
        <begin position="256"/>
        <end position="278"/>
    </location>
</feature>
<dbReference type="Pfam" id="PF01694">
    <property type="entry name" value="Rhomboid"/>
    <property type="match status" value="1"/>
</dbReference>
<evidence type="ECO:0000256" key="6">
    <source>
        <dbReference type="ARBA" id="ARBA00023136"/>
    </source>
</evidence>
<comment type="similarity">
    <text evidence="2">Belongs to the peptidase S54 family.</text>
</comment>
<dbReference type="SUPFAM" id="SSF144091">
    <property type="entry name" value="Rhomboid-like"/>
    <property type="match status" value="1"/>
</dbReference>
<keyword evidence="4" id="KW-0106">Calcium</keyword>
<dbReference type="Gene3D" id="1.10.238.10">
    <property type="entry name" value="EF-hand"/>
    <property type="match status" value="1"/>
</dbReference>
<keyword evidence="3 7" id="KW-0812">Transmembrane</keyword>
<dbReference type="InterPro" id="IPR018247">
    <property type="entry name" value="EF_Hand_1_Ca_BS"/>
</dbReference>